<evidence type="ECO:0000256" key="3">
    <source>
        <dbReference type="ARBA" id="ARBA00022723"/>
    </source>
</evidence>
<sequence length="363" mass="40967">MSYIFRMILLLFLLLANPFNVHSRILTSTTNSINVHSSQQNFDSIEAVAGATRYLKEFGYLQEQEQLDHATNNGNASNFDKGFEGAIKKFQQHYNLQVSGKLDSQTKKFMLMPRCGVPDHLHNHHHGGFSNNLIKVTSKFAFFEGFPTWPDTKRNLTYSFDPSGIPAVPQEIVREAFKLAFSKWSQVSTFKFKEVQGDSDIVIGFYRGEHGDDEPFNKFGDVLAHAFSPTDGRLHVNADEVWSIKDPIQEAKDSSHNKNGDSFDLVWVAMHEIGHILGLDHSKDEGSIMYPFVTPLKNKRTLSVDDVTGIQVLYSLEGRGYANYSSAMGTRLNSYHLLIVAIVCLWVMFIFLEVITSALLDSD</sequence>
<dbReference type="InterPro" id="IPR001818">
    <property type="entry name" value="Pept_M10_metallopeptidase"/>
</dbReference>
<dbReference type="InterPro" id="IPR036365">
    <property type="entry name" value="PGBD-like_sf"/>
</dbReference>
<dbReference type="InterPro" id="IPR024079">
    <property type="entry name" value="MetalloPept_cat_dom_sf"/>
</dbReference>
<reference evidence="10 11" key="1">
    <citation type="journal article" date="2023" name="Plants (Basel)">
        <title>Bridging the Gap: Combining Genomics and Transcriptomics Approaches to Understand Stylosanthes scabra, an Orphan Legume from the Brazilian Caatinga.</title>
        <authorList>
            <person name="Ferreira-Neto J.R.C."/>
            <person name="da Silva M.D."/>
            <person name="Binneck E."/>
            <person name="de Melo N.F."/>
            <person name="da Silva R.H."/>
            <person name="de Melo A.L.T.M."/>
            <person name="Pandolfi V."/>
            <person name="Bustamante F.O."/>
            <person name="Brasileiro-Vidal A.C."/>
            <person name="Benko-Iseppon A.M."/>
        </authorList>
    </citation>
    <scope>NUCLEOTIDE SEQUENCE [LARGE SCALE GENOMIC DNA]</scope>
    <source>
        <tissue evidence="10">Leaves</tissue>
    </source>
</reference>
<dbReference type="PRINTS" id="PR00138">
    <property type="entry name" value="MATRIXIN"/>
</dbReference>
<dbReference type="EMBL" id="JASCZI010274142">
    <property type="protein sequence ID" value="MED6225724.1"/>
    <property type="molecule type" value="Genomic_DNA"/>
</dbReference>
<organism evidence="10 11">
    <name type="scientific">Stylosanthes scabra</name>
    <dbReference type="NCBI Taxonomy" id="79078"/>
    <lineage>
        <taxon>Eukaryota</taxon>
        <taxon>Viridiplantae</taxon>
        <taxon>Streptophyta</taxon>
        <taxon>Embryophyta</taxon>
        <taxon>Tracheophyta</taxon>
        <taxon>Spermatophyta</taxon>
        <taxon>Magnoliopsida</taxon>
        <taxon>eudicotyledons</taxon>
        <taxon>Gunneridae</taxon>
        <taxon>Pentapetalae</taxon>
        <taxon>rosids</taxon>
        <taxon>fabids</taxon>
        <taxon>Fabales</taxon>
        <taxon>Fabaceae</taxon>
        <taxon>Papilionoideae</taxon>
        <taxon>50 kb inversion clade</taxon>
        <taxon>dalbergioids sensu lato</taxon>
        <taxon>Dalbergieae</taxon>
        <taxon>Pterocarpus clade</taxon>
        <taxon>Stylosanthes</taxon>
    </lineage>
</organism>
<dbReference type="SMART" id="SM00235">
    <property type="entry name" value="ZnMc"/>
    <property type="match status" value="1"/>
</dbReference>
<dbReference type="Proteomes" id="UP001341840">
    <property type="component" value="Unassembled WGS sequence"/>
</dbReference>
<keyword evidence="5" id="KW-0862">Zinc</keyword>
<dbReference type="Gene3D" id="3.40.390.10">
    <property type="entry name" value="Collagenase (Catalytic Domain)"/>
    <property type="match status" value="1"/>
</dbReference>
<dbReference type="PANTHER" id="PTHR10201:SF268">
    <property type="entry name" value="PEPTIDASE METALLOPEPTIDASE DOMAIN-CONTAINING PROTEIN"/>
    <property type="match status" value="1"/>
</dbReference>
<feature type="domain" description="Peptidase metallopeptidase" evidence="9">
    <location>
        <begin position="145"/>
        <end position="316"/>
    </location>
</feature>
<dbReference type="CDD" id="cd04278">
    <property type="entry name" value="ZnMc_MMP"/>
    <property type="match status" value="1"/>
</dbReference>
<dbReference type="SUPFAM" id="SSF47090">
    <property type="entry name" value="PGBD-like"/>
    <property type="match status" value="1"/>
</dbReference>
<evidence type="ECO:0000256" key="1">
    <source>
        <dbReference type="ARBA" id="ARBA00009614"/>
    </source>
</evidence>
<evidence type="ECO:0000256" key="5">
    <source>
        <dbReference type="ARBA" id="ARBA00022833"/>
    </source>
</evidence>
<keyword evidence="3" id="KW-0479">Metal-binding</keyword>
<evidence type="ECO:0000313" key="10">
    <source>
        <dbReference type="EMBL" id="MED6225724.1"/>
    </source>
</evidence>
<keyword evidence="7" id="KW-0472">Membrane</keyword>
<dbReference type="Pfam" id="PF00413">
    <property type="entry name" value="Peptidase_M10"/>
    <property type="match status" value="1"/>
</dbReference>
<dbReference type="PANTHER" id="PTHR10201">
    <property type="entry name" value="MATRIX METALLOPROTEINASE"/>
    <property type="match status" value="1"/>
</dbReference>
<evidence type="ECO:0000256" key="4">
    <source>
        <dbReference type="ARBA" id="ARBA00022801"/>
    </source>
</evidence>
<gene>
    <name evidence="10" type="ORF">PIB30_096402</name>
</gene>
<feature type="transmembrane region" description="Helical" evidence="7">
    <location>
        <begin position="335"/>
        <end position="360"/>
    </location>
</feature>
<evidence type="ECO:0000256" key="7">
    <source>
        <dbReference type="SAM" id="Phobius"/>
    </source>
</evidence>
<keyword evidence="2" id="KW-0645">Protease</keyword>
<keyword evidence="6" id="KW-0482">Metalloprotease</keyword>
<dbReference type="Pfam" id="PF01471">
    <property type="entry name" value="PG_binding_1"/>
    <property type="match status" value="1"/>
</dbReference>
<dbReference type="InterPro" id="IPR033739">
    <property type="entry name" value="M10A_MMP"/>
</dbReference>
<dbReference type="InterPro" id="IPR006026">
    <property type="entry name" value="Peptidase_Metallo"/>
</dbReference>
<evidence type="ECO:0000256" key="2">
    <source>
        <dbReference type="ARBA" id="ARBA00022670"/>
    </source>
</evidence>
<dbReference type="InterPro" id="IPR002477">
    <property type="entry name" value="Peptidoglycan-bd-like"/>
</dbReference>
<accession>A0ABU6ZUS4</accession>
<evidence type="ECO:0000259" key="9">
    <source>
        <dbReference type="SMART" id="SM00235"/>
    </source>
</evidence>
<keyword evidence="7" id="KW-1133">Transmembrane helix</keyword>
<feature type="chain" id="PRO_5046747990" description="Peptidase metallopeptidase domain-containing protein" evidence="8">
    <location>
        <begin position="24"/>
        <end position="363"/>
    </location>
</feature>
<comment type="similarity">
    <text evidence="1">Belongs to the peptidase M10A family. Matrix metalloproteinases (MMPs) subfamily.</text>
</comment>
<name>A0ABU6ZUS4_9FABA</name>
<evidence type="ECO:0000313" key="11">
    <source>
        <dbReference type="Proteomes" id="UP001341840"/>
    </source>
</evidence>
<proteinExistence type="inferred from homology"/>
<comment type="caution">
    <text evidence="10">The sequence shown here is derived from an EMBL/GenBank/DDBJ whole genome shotgun (WGS) entry which is preliminary data.</text>
</comment>
<keyword evidence="8" id="KW-0732">Signal</keyword>
<dbReference type="InterPro" id="IPR021190">
    <property type="entry name" value="Pept_M10A"/>
</dbReference>
<evidence type="ECO:0000256" key="8">
    <source>
        <dbReference type="SAM" id="SignalP"/>
    </source>
</evidence>
<dbReference type="PIRSF" id="PIRSF001191">
    <property type="entry name" value="Peptidase_M10A_matrix"/>
    <property type="match status" value="1"/>
</dbReference>
<keyword evidence="11" id="KW-1185">Reference proteome</keyword>
<keyword evidence="4" id="KW-0378">Hydrolase</keyword>
<keyword evidence="7" id="KW-0812">Transmembrane</keyword>
<evidence type="ECO:0000256" key="6">
    <source>
        <dbReference type="ARBA" id="ARBA00023049"/>
    </source>
</evidence>
<feature type="signal peptide" evidence="8">
    <location>
        <begin position="1"/>
        <end position="23"/>
    </location>
</feature>
<protein>
    <recommendedName>
        <fullName evidence="9">Peptidase metallopeptidase domain-containing protein</fullName>
    </recommendedName>
</protein>
<dbReference type="SUPFAM" id="SSF55486">
    <property type="entry name" value="Metalloproteases ('zincins'), catalytic domain"/>
    <property type="match status" value="1"/>
</dbReference>